<feature type="binding site" evidence="1">
    <location>
        <position position="171"/>
    </location>
    <ligand>
        <name>Mn(2+)</name>
        <dbReference type="ChEBI" id="CHEBI:29035"/>
        <label>2</label>
    </ligand>
</feature>
<feature type="domain" description="Peptidase M20 dimerisation" evidence="3">
    <location>
        <begin position="221"/>
        <end position="314"/>
    </location>
</feature>
<dbReference type="Gene3D" id="3.40.630.10">
    <property type="entry name" value="Zn peptidases"/>
    <property type="match status" value="1"/>
</dbReference>
<dbReference type="GO" id="GO:0016787">
    <property type="term" value="F:hydrolase activity"/>
    <property type="evidence" value="ECO:0007669"/>
    <property type="project" value="UniProtKB-KW"/>
</dbReference>
<dbReference type="Gene3D" id="3.30.70.360">
    <property type="match status" value="1"/>
</dbReference>
<evidence type="ECO:0000256" key="2">
    <source>
        <dbReference type="SAM" id="MobiDB-lite"/>
    </source>
</evidence>
<dbReference type="GO" id="GO:0046872">
    <property type="term" value="F:metal ion binding"/>
    <property type="evidence" value="ECO:0007669"/>
    <property type="project" value="UniProtKB-KW"/>
</dbReference>
<gene>
    <name evidence="4" type="ORF">GP473_03720</name>
</gene>
<feature type="binding site" evidence="1">
    <location>
        <position position="403"/>
    </location>
    <ligand>
        <name>Mn(2+)</name>
        <dbReference type="ChEBI" id="CHEBI:29035"/>
        <label>2</label>
    </ligand>
</feature>
<dbReference type="Pfam" id="PF07687">
    <property type="entry name" value="M20_dimer"/>
    <property type="match status" value="1"/>
</dbReference>
<evidence type="ECO:0000259" key="3">
    <source>
        <dbReference type="Pfam" id="PF07687"/>
    </source>
</evidence>
<proteinExistence type="predicted"/>
<dbReference type="PANTHER" id="PTHR11014">
    <property type="entry name" value="PEPTIDASE M20 FAMILY MEMBER"/>
    <property type="match status" value="1"/>
</dbReference>
<dbReference type="InterPro" id="IPR017439">
    <property type="entry name" value="Amidohydrolase"/>
</dbReference>
<feature type="binding site" evidence="1">
    <location>
        <position position="198"/>
    </location>
    <ligand>
        <name>Mn(2+)</name>
        <dbReference type="ChEBI" id="CHEBI:29035"/>
        <label>2</label>
    </ligand>
</feature>
<feature type="binding site" evidence="1">
    <location>
        <position position="137"/>
    </location>
    <ligand>
        <name>Mn(2+)</name>
        <dbReference type="ChEBI" id="CHEBI:29035"/>
        <label>2</label>
    </ligand>
</feature>
<keyword evidence="1" id="KW-0464">Manganese</keyword>
<keyword evidence="1" id="KW-0479">Metal-binding</keyword>
<dbReference type="RefSeq" id="WP_186277166.1">
    <property type="nucleotide sequence ID" value="NZ_CP046883.1"/>
</dbReference>
<dbReference type="Proteomes" id="UP000515275">
    <property type="component" value="Chromosome"/>
</dbReference>
<dbReference type="SUPFAM" id="SSF53187">
    <property type="entry name" value="Zn-dependent exopeptidases"/>
    <property type="match status" value="1"/>
</dbReference>
<dbReference type="PANTHER" id="PTHR11014:SF63">
    <property type="entry name" value="METALLOPEPTIDASE, PUTATIVE (AFU_ORTHOLOGUE AFUA_6G09600)-RELATED"/>
    <property type="match status" value="1"/>
</dbReference>
<dbReference type="InterPro" id="IPR002933">
    <property type="entry name" value="Peptidase_M20"/>
</dbReference>
<protein>
    <submittedName>
        <fullName evidence="4">Amidohydrolase</fullName>
    </submittedName>
</protein>
<feature type="region of interest" description="Disordered" evidence="2">
    <location>
        <begin position="1"/>
        <end position="27"/>
    </location>
</feature>
<feature type="binding site" evidence="1">
    <location>
        <position position="135"/>
    </location>
    <ligand>
        <name>Mn(2+)</name>
        <dbReference type="ChEBI" id="CHEBI:29035"/>
        <label>2</label>
    </ligand>
</feature>
<dbReference type="EMBL" id="CP046883">
    <property type="protein sequence ID" value="QNH95906.1"/>
    <property type="molecule type" value="Genomic_DNA"/>
</dbReference>
<dbReference type="InterPro" id="IPR036264">
    <property type="entry name" value="Bact_exopeptidase_dim_dom"/>
</dbReference>
<dbReference type="Pfam" id="PF01546">
    <property type="entry name" value="Peptidase_M20"/>
    <property type="match status" value="1"/>
</dbReference>
<keyword evidence="4" id="KW-0378">Hydrolase</keyword>
<comment type="cofactor">
    <cofactor evidence="1">
        <name>Mn(2+)</name>
        <dbReference type="ChEBI" id="CHEBI:29035"/>
    </cofactor>
    <text evidence="1">The Mn(2+) ion enhances activity.</text>
</comment>
<accession>A0A7G7YN36</accession>
<dbReference type="PIRSF" id="PIRSF005962">
    <property type="entry name" value="Pept_M20D_amidohydro"/>
    <property type="match status" value="1"/>
</dbReference>
<organism evidence="4 5">
    <name type="scientific">Corynebacterium anserum</name>
    <dbReference type="NCBI Taxonomy" id="2684406"/>
    <lineage>
        <taxon>Bacteria</taxon>
        <taxon>Bacillati</taxon>
        <taxon>Actinomycetota</taxon>
        <taxon>Actinomycetes</taxon>
        <taxon>Mycobacteriales</taxon>
        <taxon>Corynebacteriaceae</taxon>
        <taxon>Corynebacterium</taxon>
    </lineage>
</organism>
<evidence type="ECO:0000313" key="5">
    <source>
        <dbReference type="Proteomes" id="UP000515275"/>
    </source>
</evidence>
<reference evidence="4 5" key="1">
    <citation type="submission" date="2019-12" db="EMBL/GenBank/DDBJ databases">
        <title>Corynebacterium sp. nov., isolated from feces of the Anser Albifrons in China.</title>
        <authorList>
            <person name="Liu Q."/>
        </authorList>
    </citation>
    <scope>NUCLEOTIDE SEQUENCE [LARGE SCALE GENOMIC DNA]</scope>
    <source>
        <strain evidence="4 5">23H37-10</strain>
    </source>
</reference>
<dbReference type="AlphaFoldDB" id="A0A7G7YN36"/>
<feature type="compositionally biased region" description="Low complexity" evidence="2">
    <location>
        <begin position="1"/>
        <end position="16"/>
    </location>
</feature>
<dbReference type="SUPFAM" id="SSF55031">
    <property type="entry name" value="Bacterial exopeptidase dimerisation domain"/>
    <property type="match status" value="1"/>
</dbReference>
<dbReference type="KEGG" id="cans:GP473_03720"/>
<dbReference type="InterPro" id="IPR011650">
    <property type="entry name" value="Peptidase_M20_dimer"/>
</dbReference>
<evidence type="ECO:0000256" key="1">
    <source>
        <dbReference type="PIRSR" id="PIRSR005962-1"/>
    </source>
</evidence>
<evidence type="ECO:0000313" key="4">
    <source>
        <dbReference type="EMBL" id="QNH95906.1"/>
    </source>
</evidence>
<sequence>MTTSSSTSGSAAGIAGVEPYTDHTPPRSEAQANAIAEFVKNHGVDLDWVDPFYKWMHENPELSREEVETAAHVKERLDQMDCEVTTDIGGHGITAVFRNGEGPTILMRADFDALPVQETTGLPWASKKDGVMHACGHDAHTSSLIGLCAIMNERRDAWRGTFIALFQPAEEVTEGATAMVNDGLSQKIPTPDICLGQHIVAGPAGTVFSAPGPVLAACDTITITLTGKSAHGSAPHLSLDPSYLAAMIVVRLQGIVGREVAPSEFAVITVGSLIAGHTNNTIPDTATLVLNCRFYNTEVRDATYAAIERVVRGECEASGCTVPPEIVYSAHGELTDNSPEVFRKVRPVFDATFGEESADAEPWTASEDFSEIPRRFGVPYFFWTLGVTDRELWNSGEDVPGNHSGNFAPAPGMVTRGIEAATAAVLSYLWKS</sequence>
<dbReference type="NCBIfam" id="TIGR01891">
    <property type="entry name" value="amidohydrolases"/>
    <property type="match status" value="1"/>
</dbReference>
<name>A0A7G7YN36_9CORY</name>
<keyword evidence="5" id="KW-1185">Reference proteome</keyword>